<evidence type="ECO:0000313" key="2">
    <source>
        <dbReference type="EMBL" id="KAL3652404.1"/>
    </source>
</evidence>
<evidence type="ECO:0000256" key="1">
    <source>
        <dbReference type="SAM" id="MobiDB-lite"/>
    </source>
</evidence>
<dbReference type="PANTHER" id="PTHR35477">
    <property type="entry name" value="OS06G0728500 PROTEIN"/>
    <property type="match status" value="1"/>
</dbReference>
<dbReference type="EMBL" id="JAVIJP010000005">
    <property type="protein sequence ID" value="KAL3652404.1"/>
    <property type="molecule type" value="Genomic_DNA"/>
</dbReference>
<feature type="region of interest" description="Disordered" evidence="1">
    <location>
        <begin position="279"/>
        <end position="301"/>
    </location>
</feature>
<feature type="region of interest" description="Disordered" evidence="1">
    <location>
        <begin position="170"/>
        <end position="196"/>
    </location>
</feature>
<evidence type="ECO:0000313" key="3">
    <source>
        <dbReference type="Proteomes" id="UP001632038"/>
    </source>
</evidence>
<gene>
    <name evidence="2" type="ORF">CASFOL_002085</name>
</gene>
<proteinExistence type="predicted"/>
<sequence>METNNNNTGKVNNHLDADALLPPRKRLLAGLKRQNSDVNSSSPAKTDICPNNNHNNIPFLSELSNSDLSIEEIVEASRIFAIEATKIAEAARSKAEEKAAKAAKAFTAAKNALDLVVTASDEVDKKDNCVKNNKMKKHVTVEELYNKKNKGNSNSKTDEELARNLHRAINSSPRILKNSDTKSHKHKKMKSSGSSRVNTCVEIMSNGNGVVRNLDAEGLNTLKLDKSEVLENGKRGQTEKIELMKTGNSEVSESFGRKRGRTKQKKLPLSICSFRDQTGPREELKSNGSNQDSFSLGNNLMPDERASTSLWRYKSFKVPNCVKQNKVMRL</sequence>
<dbReference type="AlphaFoldDB" id="A0ABD3EGV2"/>
<keyword evidence="3" id="KW-1185">Reference proteome</keyword>
<protein>
    <submittedName>
        <fullName evidence="2">Uncharacterized protein</fullName>
    </submittedName>
</protein>
<reference evidence="3" key="1">
    <citation type="journal article" date="2024" name="IScience">
        <title>Strigolactones Initiate the Formation of Haustorium-like Structures in Castilleja.</title>
        <authorList>
            <person name="Buerger M."/>
            <person name="Peterson D."/>
            <person name="Chory J."/>
        </authorList>
    </citation>
    <scope>NUCLEOTIDE SEQUENCE [LARGE SCALE GENOMIC DNA]</scope>
</reference>
<dbReference type="Proteomes" id="UP001632038">
    <property type="component" value="Unassembled WGS sequence"/>
</dbReference>
<organism evidence="2 3">
    <name type="scientific">Castilleja foliolosa</name>
    <dbReference type="NCBI Taxonomy" id="1961234"/>
    <lineage>
        <taxon>Eukaryota</taxon>
        <taxon>Viridiplantae</taxon>
        <taxon>Streptophyta</taxon>
        <taxon>Embryophyta</taxon>
        <taxon>Tracheophyta</taxon>
        <taxon>Spermatophyta</taxon>
        <taxon>Magnoliopsida</taxon>
        <taxon>eudicotyledons</taxon>
        <taxon>Gunneridae</taxon>
        <taxon>Pentapetalae</taxon>
        <taxon>asterids</taxon>
        <taxon>lamiids</taxon>
        <taxon>Lamiales</taxon>
        <taxon>Orobanchaceae</taxon>
        <taxon>Pedicularideae</taxon>
        <taxon>Castillejinae</taxon>
        <taxon>Castilleja</taxon>
    </lineage>
</organism>
<comment type="caution">
    <text evidence="2">The sequence shown here is derived from an EMBL/GenBank/DDBJ whole genome shotgun (WGS) entry which is preliminary data.</text>
</comment>
<feature type="compositionally biased region" description="Polar residues" evidence="1">
    <location>
        <begin position="36"/>
        <end position="53"/>
    </location>
</feature>
<feature type="compositionally biased region" description="Polar residues" evidence="1">
    <location>
        <begin position="286"/>
        <end position="298"/>
    </location>
</feature>
<accession>A0ABD3EGV2</accession>
<name>A0ABD3EGV2_9LAMI</name>
<dbReference type="PANTHER" id="PTHR35477:SF1">
    <property type="entry name" value="OS06G0728500 PROTEIN"/>
    <property type="match status" value="1"/>
</dbReference>
<feature type="region of interest" description="Disordered" evidence="1">
    <location>
        <begin position="32"/>
        <end position="53"/>
    </location>
</feature>